<evidence type="ECO:0000313" key="3">
    <source>
        <dbReference type="Proteomes" id="UP000002743"/>
    </source>
</evidence>
<keyword evidence="1" id="KW-0472">Membrane</keyword>
<keyword evidence="1" id="KW-1133">Transmembrane helix</keyword>
<name>C6XEN4_METGS</name>
<dbReference type="Proteomes" id="UP000002743">
    <property type="component" value="Plasmid pMsip01"/>
</dbReference>
<keyword evidence="3" id="KW-1185">Reference proteome</keyword>
<gene>
    <name evidence="2" type="ordered locus">Msip34_2867</name>
</gene>
<sequence>MHFLLIFAATFIVVFALGFQSLTVNRGHYMLAFFNSFLISAANLAILKFVPESSGVLDYIAYMTGGPLGIVTSMWVFQKLLPRLERLSLQGTGK</sequence>
<keyword evidence="2" id="KW-0614">Plasmid</keyword>
<dbReference type="KEGG" id="mei:Msip34_2867"/>
<feature type="transmembrane region" description="Helical" evidence="1">
    <location>
        <begin position="59"/>
        <end position="77"/>
    </location>
</feature>
<reference evidence="2 3" key="2">
    <citation type="journal article" date="2011" name="J. Bacteriol.">
        <title>Genomes of three methylotrophs from a single niche uncover genetic and metabolic divergence of Methylophilaceae.</title>
        <authorList>
            <person name="Lapidus A."/>
            <person name="Clum A."/>
            <person name="Labutti K."/>
            <person name="Kaluzhnaya M.G."/>
            <person name="Lim S."/>
            <person name="Beck D.A."/>
            <person name="Glavina Del Rio T."/>
            <person name="Nolan M."/>
            <person name="Mavromatis K."/>
            <person name="Huntemann M."/>
            <person name="Lucas S."/>
            <person name="Lidstrom M.E."/>
            <person name="Ivanova N."/>
            <person name="Chistoserdova L."/>
        </authorList>
    </citation>
    <scope>NUCLEOTIDE SEQUENCE [LARGE SCALE GENOMIC DNA]</scope>
    <source>
        <strain evidence="2 3">SIP3-4</strain>
        <plasmid evidence="2 3">pMsip01</plasmid>
    </source>
</reference>
<dbReference type="EMBL" id="CP001675">
    <property type="protein sequence ID" value="ACT52091.1"/>
    <property type="molecule type" value="Genomic_DNA"/>
</dbReference>
<geneLocation type="plasmid" evidence="2 3">
    <name>pMsip01</name>
</geneLocation>
<evidence type="ECO:0000256" key="1">
    <source>
        <dbReference type="SAM" id="Phobius"/>
    </source>
</evidence>
<dbReference type="AlphaFoldDB" id="C6XEN4"/>
<reference evidence="3" key="1">
    <citation type="submission" date="2009-07" db="EMBL/GenBank/DDBJ databases">
        <title>Complete sequence of plasmid 1 of Methylovorus sp. SIP3-4.</title>
        <authorList>
            <consortium name="US DOE Joint Genome Institute"/>
            <person name="Lucas S."/>
            <person name="Copeland A."/>
            <person name="Lapidus A."/>
            <person name="Glavina del Rio T."/>
            <person name="Tice H."/>
            <person name="Bruce D."/>
            <person name="Goodwin L."/>
            <person name="Pitluck S."/>
            <person name="Clum A."/>
            <person name="Larimer F."/>
            <person name="Land M."/>
            <person name="Hauser L."/>
            <person name="Kyrpides N."/>
            <person name="Mikhailova N."/>
            <person name="Kayluzhnaya M."/>
            <person name="Chistoserdova L."/>
        </authorList>
    </citation>
    <scope>NUCLEOTIDE SEQUENCE [LARGE SCALE GENOMIC DNA]</scope>
    <source>
        <strain evidence="3">SIP3-4</strain>
        <plasmid evidence="3">pMsip01</plasmid>
    </source>
</reference>
<evidence type="ECO:0000313" key="2">
    <source>
        <dbReference type="EMBL" id="ACT52091.1"/>
    </source>
</evidence>
<dbReference type="RefSeq" id="WP_012777689.1">
    <property type="nucleotide sequence ID" value="NC_012970.1"/>
</dbReference>
<protein>
    <submittedName>
        <fullName evidence="2">Uncharacterized protein</fullName>
    </submittedName>
</protein>
<feature type="transmembrane region" description="Helical" evidence="1">
    <location>
        <begin position="28"/>
        <end position="47"/>
    </location>
</feature>
<keyword evidence="1" id="KW-0812">Transmembrane</keyword>
<organism evidence="2 3">
    <name type="scientific">Methylovorus glucosotrophus (strain SIP3-4)</name>
    <dbReference type="NCBI Taxonomy" id="582744"/>
    <lineage>
        <taxon>Bacteria</taxon>
        <taxon>Pseudomonadati</taxon>
        <taxon>Pseudomonadota</taxon>
        <taxon>Betaproteobacteria</taxon>
        <taxon>Nitrosomonadales</taxon>
        <taxon>Methylophilaceae</taxon>
        <taxon>Methylovorus</taxon>
    </lineage>
</organism>
<dbReference type="OrthoDB" id="8563717at2"/>
<proteinExistence type="predicted"/>
<dbReference type="HOGENOM" id="CLU_2382807_0_0_4"/>
<accession>C6XEN4</accession>